<keyword evidence="3" id="KW-1185">Reference proteome</keyword>
<dbReference type="Pfam" id="PF13133">
    <property type="entry name" value="DUF3949"/>
    <property type="match status" value="1"/>
</dbReference>
<name>A0ABU9K696_9BACI</name>
<keyword evidence="1" id="KW-1133">Transmembrane helix</keyword>
<dbReference type="RefSeq" id="WP_341979710.1">
    <property type="nucleotide sequence ID" value="NZ_JBBYAF010000002.1"/>
</dbReference>
<gene>
    <name evidence="2" type="ORF">AAEO50_01655</name>
</gene>
<evidence type="ECO:0000256" key="1">
    <source>
        <dbReference type="SAM" id="Phobius"/>
    </source>
</evidence>
<organism evidence="2 3">
    <name type="scientific">Rossellomorea oryzaecorticis</name>
    <dbReference type="NCBI Taxonomy" id="1396505"/>
    <lineage>
        <taxon>Bacteria</taxon>
        <taxon>Bacillati</taxon>
        <taxon>Bacillota</taxon>
        <taxon>Bacilli</taxon>
        <taxon>Bacillales</taxon>
        <taxon>Bacillaceae</taxon>
        <taxon>Rossellomorea</taxon>
    </lineage>
</organism>
<evidence type="ECO:0000313" key="3">
    <source>
        <dbReference type="Proteomes" id="UP001389717"/>
    </source>
</evidence>
<sequence length="89" mass="10495">MLLDVFFIIIGVYILISLLILPFQYRFLLVLKKEEEKYRKKGLTQGEMYDKMNAGELALHSNMQGNPLFFLANVLASIIYWLKHREKTL</sequence>
<protein>
    <submittedName>
        <fullName evidence="2">DUF3949 domain-containing protein</fullName>
    </submittedName>
</protein>
<dbReference type="Proteomes" id="UP001389717">
    <property type="component" value="Unassembled WGS sequence"/>
</dbReference>
<dbReference type="InterPro" id="IPR025032">
    <property type="entry name" value="DUF3949"/>
</dbReference>
<dbReference type="EMBL" id="JBBYAF010000002">
    <property type="protein sequence ID" value="MEL3970970.1"/>
    <property type="molecule type" value="Genomic_DNA"/>
</dbReference>
<accession>A0ABU9K696</accession>
<comment type="caution">
    <text evidence="2">The sequence shown here is derived from an EMBL/GenBank/DDBJ whole genome shotgun (WGS) entry which is preliminary data.</text>
</comment>
<keyword evidence="1" id="KW-0472">Membrane</keyword>
<reference evidence="2 3" key="1">
    <citation type="submission" date="2024-04" db="EMBL/GenBank/DDBJ databases">
        <title>Bacillus oryzaecorticis sp. nov., a moderately halophilic bacterium isolated from rice husks.</title>
        <authorList>
            <person name="Zhu H.-S."/>
        </authorList>
    </citation>
    <scope>NUCLEOTIDE SEQUENCE [LARGE SCALE GENOMIC DNA]</scope>
    <source>
        <strain evidence="2 3">ZC255</strain>
    </source>
</reference>
<proteinExistence type="predicted"/>
<feature type="transmembrane region" description="Helical" evidence="1">
    <location>
        <begin position="65"/>
        <end position="82"/>
    </location>
</feature>
<evidence type="ECO:0000313" key="2">
    <source>
        <dbReference type="EMBL" id="MEL3970970.1"/>
    </source>
</evidence>
<feature type="transmembrane region" description="Helical" evidence="1">
    <location>
        <begin position="6"/>
        <end position="31"/>
    </location>
</feature>
<keyword evidence="1" id="KW-0812">Transmembrane</keyword>